<evidence type="ECO:0000313" key="2">
    <source>
        <dbReference type="Proteomes" id="UP000078492"/>
    </source>
</evidence>
<evidence type="ECO:0000313" key="1">
    <source>
        <dbReference type="EMBL" id="KYN24347.1"/>
    </source>
</evidence>
<dbReference type="STRING" id="471704.A0A151JFE8"/>
<reference evidence="1 2" key="1">
    <citation type="submission" date="2015-09" db="EMBL/GenBank/DDBJ databases">
        <title>Trachymyrmex cornetzi WGS genome.</title>
        <authorList>
            <person name="Nygaard S."/>
            <person name="Hu H."/>
            <person name="Boomsma J."/>
            <person name="Zhang G."/>
        </authorList>
    </citation>
    <scope>NUCLEOTIDE SEQUENCE [LARGE SCALE GENOMIC DNA]</scope>
    <source>
        <strain evidence="1">Tcor2-1</strain>
        <tissue evidence="1">Whole body</tissue>
    </source>
</reference>
<accession>A0A151JFE8</accession>
<dbReference type="Proteomes" id="UP000078492">
    <property type="component" value="Unassembled WGS sequence"/>
</dbReference>
<keyword evidence="2" id="KW-1185">Reference proteome</keyword>
<dbReference type="AlphaFoldDB" id="A0A151JFE8"/>
<name>A0A151JFE8_9HYME</name>
<proteinExistence type="predicted"/>
<dbReference type="EMBL" id="KQ979026">
    <property type="protein sequence ID" value="KYN24347.1"/>
    <property type="molecule type" value="Genomic_DNA"/>
</dbReference>
<dbReference type="PANTHER" id="PTHR33053">
    <property type="entry name" value="PROTEIN, PUTATIVE-RELATED"/>
    <property type="match status" value="1"/>
</dbReference>
<sequence length="254" mass="29788">MIFEHEVDQEDNALEDSGNEYGINKNYFGTEEQKTNYVKENLREWATYDGIISKKKLDNLLLRLNPFFPTLPKTYKTLLSTPKHLEILELPDGSTFWYKGIVRNLDAMLLDEYLEKYGNITIDINMDGLPITKSSRIEFWPQLGRLVYTDNEPFLIGLYIGEWDPIDVHSYLRNFVIEVQYLSAHGYMRNCMGYPFILYNFILDARARSLVKCCVNHNGYGAYEKCIVIEEYLDDRMTFLDLDATLRTDESFKN</sequence>
<gene>
    <name evidence="1" type="ORF">ALC57_04056</name>
</gene>
<dbReference type="OrthoDB" id="7554291at2759"/>
<protein>
    <submittedName>
        <fullName evidence="1">Uncharacterized protein</fullName>
    </submittedName>
</protein>
<dbReference type="KEGG" id="tcz:108758228"/>
<dbReference type="PANTHER" id="PTHR33053:SF9">
    <property type="entry name" value="AGAP000105-PA"/>
    <property type="match status" value="1"/>
</dbReference>
<organism evidence="1 2">
    <name type="scientific">Trachymyrmex cornetzi</name>
    <dbReference type="NCBI Taxonomy" id="471704"/>
    <lineage>
        <taxon>Eukaryota</taxon>
        <taxon>Metazoa</taxon>
        <taxon>Ecdysozoa</taxon>
        <taxon>Arthropoda</taxon>
        <taxon>Hexapoda</taxon>
        <taxon>Insecta</taxon>
        <taxon>Pterygota</taxon>
        <taxon>Neoptera</taxon>
        <taxon>Endopterygota</taxon>
        <taxon>Hymenoptera</taxon>
        <taxon>Apocrita</taxon>
        <taxon>Aculeata</taxon>
        <taxon>Formicoidea</taxon>
        <taxon>Formicidae</taxon>
        <taxon>Myrmicinae</taxon>
        <taxon>Trachymyrmex</taxon>
    </lineage>
</organism>